<accession>A0A9P7N762</accession>
<reference evidence="1" key="1">
    <citation type="journal article" date="2020" name="bioRxiv">
        <title>Whole genome comparisons of ergot fungi reveals the divergence and evolution of species within the genus Claviceps are the result of varying mechanisms driving genome evolution and host range expansion.</title>
        <authorList>
            <person name="Wyka S.A."/>
            <person name="Mondo S.J."/>
            <person name="Liu M."/>
            <person name="Dettman J."/>
            <person name="Nalam V."/>
            <person name="Broders K.D."/>
        </authorList>
    </citation>
    <scope>NUCLEOTIDE SEQUENCE</scope>
    <source>
        <strain evidence="1">CCC 602</strain>
    </source>
</reference>
<name>A0A9P7N762_9HYPO</name>
<comment type="caution">
    <text evidence="1">The sequence shown here is derived from an EMBL/GenBank/DDBJ whole genome shotgun (WGS) entry which is preliminary data.</text>
</comment>
<dbReference type="OrthoDB" id="158672at2759"/>
<dbReference type="Proteomes" id="UP000748025">
    <property type="component" value="Unassembled WGS sequence"/>
</dbReference>
<dbReference type="AlphaFoldDB" id="A0A9P7N762"/>
<organism evidence="1 2">
    <name type="scientific">Claviceps pusilla</name>
    <dbReference type="NCBI Taxonomy" id="123648"/>
    <lineage>
        <taxon>Eukaryota</taxon>
        <taxon>Fungi</taxon>
        <taxon>Dikarya</taxon>
        <taxon>Ascomycota</taxon>
        <taxon>Pezizomycotina</taxon>
        <taxon>Sordariomycetes</taxon>
        <taxon>Hypocreomycetidae</taxon>
        <taxon>Hypocreales</taxon>
        <taxon>Clavicipitaceae</taxon>
        <taxon>Claviceps</taxon>
    </lineage>
</organism>
<gene>
    <name evidence="1" type="ORF">E4U43_003460</name>
</gene>
<evidence type="ECO:0000313" key="2">
    <source>
        <dbReference type="Proteomes" id="UP000748025"/>
    </source>
</evidence>
<keyword evidence="2" id="KW-1185">Reference proteome</keyword>
<protein>
    <submittedName>
        <fullName evidence="1">Uncharacterized protein</fullName>
    </submittedName>
</protein>
<proteinExistence type="predicted"/>
<dbReference type="EMBL" id="SRPW01002348">
    <property type="protein sequence ID" value="KAG5993588.1"/>
    <property type="molecule type" value="Genomic_DNA"/>
</dbReference>
<evidence type="ECO:0000313" key="1">
    <source>
        <dbReference type="EMBL" id="KAG5993588.1"/>
    </source>
</evidence>
<sequence>MSEKAADVHVAAERIRWRDDEEEGQLHRRSRSRNALHRSYSNDSLAIRSIHGRASLDPGVTLPIQYRTV</sequence>